<keyword evidence="1" id="KW-0812">Transmembrane</keyword>
<protein>
    <submittedName>
        <fullName evidence="2">Uncharacterized protein</fullName>
    </submittedName>
</protein>
<proteinExistence type="predicted"/>
<keyword evidence="1" id="KW-0472">Membrane</keyword>
<keyword evidence="3" id="KW-1185">Reference proteome</keyword>
<evidence type="ECO:0000313" key="2">
    <source>
        <dbReference type="EMBL" id="SFA85559.1"/>
    </source>
</evidence>
<feature type="transmembrane region" description="Helical" evidence="1">
    <location>
        <begin position="15"/>
        <end position="33"/>
    </location>
</feature>
<dbReference type="AlphaFoldDB" id="A0A1I0WA11"/>
<dbReference type="RefSeq" id="WP_092061691.1">
    <property type="nucleotide sequence ID" value="NZ_FOJU01000002.1"/>
</dbReference>
<dbReference type="Proteomes" id="UP000198796">
    <property type="component" value="Unassembled WGS sequence"/>
</dbReference>
<reference evidence="2 3" key="1">
    <citation type="submission" date="2016-10" db="EMBL/GenBank/DDBJ databases">
        <authorList>
            <person name="de Groot N.N."/>
        </authorList>
    </citation>
    <scope>NUCLEOTIDE SEQUENCE [LARGE SCALE GENOMIC DNA]</scope>
    <source>
        <strain evidence="2 3">DSM 29316</strain>
    </source>
</reference>
<dbReference type="EMBL" id="FOJU01000002">
    <property type="protein sequence ID" value="SFA85559.1"/>
    <property type="molecule type" value="Genomic_DNA"/>
</dbReference>
<evidence type="ECO:0000313" key="3">
    <source>
        <dbReference type="Proteomes" id="UP000198796"/>
    </source>
</evidence>
<dbReference type="STRING" id="871651.SAMN05421688_1191"/>
<name>A0A1I0WA11_9RHOB</name>
<organism evidence="2 3">
    <name type="scientific">Poseidonocella pacifica</name>
    <dbReference type="NCBI Taxonomy" id="871651"/>
    <lineage>
        <taxon>Bacteria</taxon>
        <taxon>Pseudomonadati</taxon>
        <taxon>Pseudomonadota</taxon>
        <taxon>Alphaproteobacteria</taxon>
        <taxon>Rhodobacterales</taxon>
        <taxon>Roseobacteraceae</taxon>
        <taxon>Poseidonocella</taxon>
    </lineage>
</organism>
<sequence>MSDQVVTAGYVPNTAMVLAVLISAIAFLAALSYEPKGLAEEPVITIPTEDWHGNVMRSHWQAGGQTR</sequence>
<gene>
    <name evidence="2" type="ORF">SAMN05421688_1191</name>
</gene>
<keyword evidence="1" id="KW-1133">Transmembrane helix</keyword>
<accession>A0A1I0WA11</accession>
<evidence type="ECO:0000256" key="1">
    <source>
        <dbReference type="SAM" id="Phobius"/>
    </source>
</evidence>